<feature type="compositionally biased region" description="Polar residues" evidence="1">
    <location>
        <begin position="100"/>
        <end position="110"/>
    </location>
</feature>
<keyword evidence="3" id="KW-1185">Reference proteome</keyword>
<sequence length="117" mass="12678">MSSLFSLTLQAGVETGVNHLAASSPPSSPKTPPKSHGKGINVNEQVSGGMTSNPKASMHIHTQESSHDKKKADLNSGSGANEVAKRKKARQDHIGRVTNRDPSYYTSREPSYSRRRH</sequence>
<accession>A0A316V4K5</accession>
<feature type="compositionally biased region" description="Polar residues" evidence="1">
    <location>
        <begin position="42"/>
        <end position="55"/>
    </location>
</feature>
<organism evidence="2 3">
    <name type="scientific">Meira miltonrushii</name>
    <dbReference type="NCBI Taxonomy" id="1280837"/>
    <lineage>
        <taxon>Eukaryota</taxon>
        <taxon>Fungi</taxon>
        <taxon>Dikarya</taxon>
        <taxon>Basidiomycota</taxon>
        <taxon>Ustilaginomycotina</taxon>
        <taxon>Exobasidiomycetes</taxon>
        <taxon>Exobasidiales</taxon>
        <taxon>Brachybasidiaceae</taxon>
        <taxon>Meira</taxon>
    </lineage>
</organism>
<evidence type="ECO:0000313" key="2">
    <source>
        <dbReference type="EMBL" id="PWN32489.1"/>
    </source>
</evidence>
<dbReference type="RefSeq" id="XP_025352791.1">
    <property type="nucleotide sequence ID" value="XM_025501069.1"/>
</dbReference>
<dbReference type="EMBL" id="KZ819605">
    <property type="protein sequence ID" value="PWN32489.1"/>
    <property type="molecule type" value="Genomic_DNA"/>
</dbReference>
<protein>
    <submittedName>
        <fullName evidence="2">Uncharacterized protein</fullName>
    </submittedName>
</protein>
<feature type="region of interest" description="Disordered" evidence="1">
    <location>
        <begin position="17"/>
        <end position="117"/>
    </location>
</feature>
<feature type="compositionally biased region" description="Basic and acidic residues" evidence="1">
    <location>
        <begin position="61"/>
        <end position="73"/>
    </location>
</feature>
<reference evidence="2 3" key="1">
    <citation type="journal article" date="2018" name="Mol. Biol. Evol.">
        <title>Broad Genomic Sampling Reveals a Smut Pathogenic Ancestry of the Fungal Clade Ustilaginomycotina.</title>
        <authorList>
            <person name="Kijpornyongpan T."/>
            <person name="Mondo S.J."/>
            <person name="Barry K."/>
            <person name="Sandor L."/>
            <person name="Lee J."/>
            <person name="Lipzen A."/>
            <person name="Pangilinan J."/>
            <person name="LaButti K."/>
            <person name="Hainaut M."/>
            <person name="Henrissat B."/>
            <person name="Grigoriev I.V."/>
            <person name="Spatafora J.W."/>
            <person name="Aime M.C."/>
        </authorList>
    </citation>
    <scope>NUCLEOTIDE SEQUENCE [LARGE SCALE GENOMIC DNA]</scope>
    <source>
        <strain evidence="2 3">MCA 3882</strain>
    </source>
</reference>
<dbReference type="GeneID" id="37022850"/>
<evidence type="ECO:0000256" key="1">
    <source>
        <dbReference type="SAM" id="MobiDB-lite"/>
    </source>
</evidence>
<evidence type="ECO:0000313" key="3">
    <source>
        <dbReference type="Proteomes" id="UP000245771"/>
    </source>
</evidence>
<dbReference type="InParanoid" id="A0A316V4K5"/>
<dbReference type="AlphaFoldDB" id="A0A316V4K5"/>
<name>A0A316V4K5_9BASI</name>
<dbReference type="Proteomes" id="UP000245771">
    <property type="component" value="Unassembled WGS sequence"/>
</dbReference>
<gene>
    <name evidence="2" type="ORF">FA14DRAFT_181177</name>
</gene>
<proteinExistence type="predicted"/>